<feature type="transmembrane region" description="Helical" evidence="7">
    <location>
        <begin position="316"/>
        <end position="339"/>
    </location>
</feature>
<dbReference type="InterPro" id="IPR011701">
    <property type="entry name" value="MFS"/>
</dbReference>
<evidence type="ECO:0000313" key="9">
    <source>
        <dbReference type="Proteomes" id="UP000027361"/>
    </source>
</evidence>
<evidence type="ECO:0000256" key="6">
    <source>
        <dbReference type="SAM" id="MobiDB-lite"/>
    </source>
</evidence>
<reference evidence="8 9" key="1">
    <citation type="submission" date="2014-05" db="EMBL/GenBank/DDBJ databases">
        <title>Draft genome sequence of a rare smut relative, Tilletiaria anomala UBC 951.</title>
        <authorList>
            <consortium name="DOE Joint Genome Institute"/>
            <person name="Toome M."/>
            <person name="Kuo A."/>
            <person name="Henrissat B."/>
            <person name="Lipzen A."/>
            <person name="Tritt A."/>
            <person name="Yoshinaga Y."/>
            <person name="Zane M."/>
            <person name="Barry K."/>
            <person name="Grigoriev I.V."/>
            <person name="Spatafora J.W."/>
            <person name="Aimea M.C."/>
        </authorList>
    </citation>
    <scope>NUCLEOTIDE SEQUENCE [LARGE SCALE GENOMIC DNA]</scope>
    <source>
        <strain evidence="8 9">UBC 951</strain>
    </source>
</reference>
<dbReference type="GO" id="GO:0022857">
    <property type="term" value="F:transmembrane transporter activity"/>
    <property type="evidence" value="ECO:0007669"/>
    <property type="project" value="InterPro"/>
</dbReference>
<feature type="transmembrane region" description="Helical" evidence="7">
    <location>
        <begin position="769"/>
        <end position="789"/>
    </location>
</feature>
<evidence type="ECO:0000313" key="8">
    <source>
        <dbReference type="EMBL" id="KDN39082.1"/>
    </source>
</evidence>
<dbReference type="Pfam" id="PF07690">
    <property type="entry name" value="MFS_1"/>
    <property type="match status" value="1"/>
</dbReference>
<dbReference type="GO" id="GO:0016020">
    <property type="term" value="C:membrane"/>
    <property type="evidence" value="ECO:0007669"/>
    <property type="project" value="UniProtKB-SubCell"/>
</dbReference>
<dbReference type="HOGENOM" id="CLU_008983_0_0_1"/>
<organism evidence="8 9">
    <name type="scientific">Tilletiaria anomala (strain ATCC 24038 / CBS 436.72 / UBC 951)</name>
    <dbReference type="NCBI Taxonomy" id="1037660"/>
    <lineage>
        <taxon>Eukaryota</taxon>
        <taxon>Fungi</taxon>
        <taxon>Dikarya</taxon>
        <taxon>Basidiomycota</taxon>
        <taxon>Ustilaginomycotina</taxon>
        <taxon>Exobasidiomycetes</taxon>
        <taxon>Georgefischeriales</taxon>
        <taxon>Tilletiariaceae</taxon>
        <taxon>Tilletiaria</taxon>
    </lineage>
</organism>
<feature type="region of interest" description="Disordered" evidence="6">
    <location>
        <begin position="45"/>
        <end position="71"/>
    </location>
</feature>
<evidence type="ECO:0000256" key="5">
    <source>
        <dbReference type="ARBA" id="ARBA00023136"/>
    </source>
</evidence>
<dbReference type="InterPro" id="IPR001958">
    <property type="entry name" value="Tet-R_TetA/multi-R_MdtG-like"/>
</dbReference>
<sequence length="981" mass="102850">MSFKRRAGSASAAGVGTRPCKGGSSPGNHARDLLHRASFGLFSSPATAPGSSSSAAAGSAEDSRVGAARGGNRASSVFSSLHRSIAPRNRAAAGDGGEDSRFDENFLNGLQNTDGHGGGEQAKPFIPPMIPSVKSDPYSTPIPTLPFVVLCLTIFGEFSSAGVAGPFLFFMIEDFNVGVEAEVGFWAGIVASAFFFAQFLTSMLWASVAEKHGRRSVLLVSLVGNATSLVLFGMATNLPTALSVRLAQGLFNGAVGVAKGAVRDLTDETNEGRAYAIMGFCWGMGGIIGPILGGLLEHPVQKYPAIFGNSYYFSTYPYLLPCIVAASFMTLGAFLALFIGPDGGPRTGAISLPEKIDIERASYTIASNAGSLGRSASKRISGYFSKQDTDEAAAGAAVAESTAVGSTGVGMSHTSAAGTSSTRQHILSSPLFPRTFTQQVDYETGGPPSPVESDVLVDARGSSQLLRRPRDVSGSRPFSRTDFRRQGILSPGSAYGYDQRRISRASGSGGGANVSFGDAGLAGGVGAHGGAGGRPHSQWAGSVSGISANLYAPDFEELGATPSKPELNFAQRFLLANDDAVLSITDLWVAAAINGDDTYSAIDEDVFLDDEDEEDVEEDASEMIGDETEDSTGGARFGYADIASNAAEDSPLLAPRHLLPLNFAQRKSSRGAYSDATGNSGGPARARFARRSSSGTRVPSLYANSGLERPISPMALLSPSMQGAPTLRADARAPAFETSLAGIPESKSASMHAAVPSAAQAQPAAPSSASIFGLLPLVIIAHYGIMSWHSSTFEQVFMAFLVTPYSSGGLGLTAAHYAELIAAMAFCQMFFQFVFYPKVGPPAGRFSHLAMLRIGLAIYLPCYILFPFLRKFLHPSTDLTVMSGMILFAAIRWLANVTAFTAITVLMNAMTPPHLVPLANGLAQTTSSAARFIGPICGGMVWAKSIEGGVEAHLWPFNYHLGFWTVGIIAFAGFLHSWTIR</sequence>
<feature type="transmembrane region" description="Helical" evidence="7">
    <location>
        <begin position="147"/>
        <end position="172"/>
    </location>
</feature>
<gene>
    <name evidence="8" type="ORF">K437DRAFT_228211</name>
</gene>
<dbReference type="Gene3D" id="1.20.1250.20">
    <property type="entry name" value="MFS general substrate transporter like domains"/>
    <property type="match status" value="2"/>
</dbReference>
<feature type="region of interest" description="Disordered" evidence="6">
    <location>
        <begin position="460"/>
        <end position="495"/>
    </location>
</feature>
<evidence type="ECO:0000256" key="2">
    <source>
        <dbReference type="ARBA" id="ARBA00022448"/>
    </source>
</evidence>
<dbReference type="AlphaFoldDB" id="A0A066VBF4"/>
<dbReference type="PANTHER" id="PTHR23504">
    <property type="entry name" value="MAJOR FACILITATOR SUPERFAMILY DOMAIN-CONTAINING PROTEIN 10"/>
    <property type="match status" value="1"/>
</dbReference>
<evidence type="ECO:0000256" key="7">
    <source>
        <dbReference type="SAM" id="Phobius"/>
    </source>
</evidence>
<dbReference type="OrthoDB" id="10262656at2759"/>
<comment type="caution">
    <text evidence="8">The sequence shown here is derived from an EMBL/GenBank/DDBJ whole genome shotgun (WGS) entry which is preliminary data.</text>
</comment>
<dbReference type="InParanoid" id="A0A066VBF4"/>
<dbReference type="GeneID" id="25262658"/>
<keyword evidence="4 7" id="KW-1133">Transmembrane helix</keyword>
<feature type="compositionally biased region" description="Low complexity" evidence="6">
    <location>
        <begin position="682"/>
        <end position="695"/>
    </location>
</feature>
<comment type="subcellular location">
    <subcellularLocation>
        <location evidence="1">Membrane</location>
        <topology evidence="1">Multi-pass membrane protein</topology>
    </subcellularLocation>
</comment>
<keyword evidence="2" id="KW-0813">Transport</keyword>
<keyword evidence="9" id="KW-1185">Reference proteome</keyword>
<protein>
    <submittedName>
        <fullName evidence="8">Major facilitator superfamily MFS-1</fullName>
    </submittedName>
</protein>
<keyword evidence="5 7" id="KW-0472">Membrane</keyword>
<feature type="transmembrane region" description="Helical" evidence="7">
    <location>
        <begin position="849"/>
        <end position="869"/>
    </location>
</feature>
<feature type="transmembrane region" description="Helical" evidence="7">
    <location>
        <begin position="881"/>
        <end position="907"/>
    </location>
</feature>
<dbReference type="SUPFAM" id="SSF103473">
    <property type="entry name" value="MFS general substrate transporter"/>
    <property type="match status" value="2"/>
</dbReference>
<feature type="compositionally biased region" description="Basic and acidic residues" evidence="6">
    <location>
        <begin position="468"/>
        <end position="485"/>
    </location>
</feature>
<dbReference type="Proteomes" id="UP000027361">
    <property type="component" value="Unassembled WGS sequence"/>
</dbReference>
<dbReference type="PANTHER" id="PTHR23504:SF17">
    <property type="entry name" value="MAJOR FACILITATOR SUPERFAMILY (MFS) PROFILE DOMAIN-CONTAINING PROTEIN"/>
    <property type="match status" value="1"/>
</dbReference>
<feature type="transmembrane region" description="Helical" evidence="7">
    <location>
        <begin position="184"/>
        <end position="205"/>
    </location>
</feature>
<feature type="transmembrane region" description="Helical" evidence="7">
    <location>
        <begin position="820"/>
        <end position="837"/>
    </location>
</feature>
<keyword evidence="3 7" id="KW-0812">Transmembrane</keyword>
<accession>A0A066VBF4</accession>
<evidence type="ECO:0000256" key="1">
    <source>
        <dbReference type="ARBA" id="ARBA00004141"/>
    </source>
</evidence>
<dbReference type="RefSeq" id="XP_013240919.1">
    <property type="nucleotide sequence ID" value="XM_013385465.1"/>
</dbReference>
<feature type="region of interest" description="Disordered" evidence="6">
    <location>
        <begin position="669"/>
        <end position="704"/>
    </location>
</feature>
<dbReference type="OMA" id="NVDNEDP"/>
<evidence type="ECO:0000256" key="3">
    <source>
        <dbReference type="ARBA" id="ARBA00022692"/>
    </source>
</evidence>
<dbReference type="InterPro" id="IPR036259">
    <property type="entry name" value="MFS_trans_sf"/>
</dbReference>
<dbReference type="EMBL" id="JMSN01000109">
    <property type="protein sequence ID" value="KDN39082.1"/>
    <property type="molecule type" value="Genomic_DNA"/>
</dbReference>
<feature type="transmembrane region" description="Helical" evidence="7">
    <location>
        <begin position="274"/>
        <end position="296"/>
    </location>
</feature>
<name>A0A066VBF4_TILAU</name>
<feature type="transmembrane region" description="Helical" evidence="7">
    <location>
        <begin position="961"/>
        <end position="980"/>
    </location>
</feature>
<feature type="compositionally biased region" description="Low complexity" evidence="6">
    <location>
        <begin position="45"/>
        <end position="60"/>
    </location>
</feature>
<evidence type="ECO:0000256" key="4">
    <source>
        <dbReference type="ARBA" id="ARBA00022989"/>
    </source>
</evidence>
<proteinExistence type="predicted"/>
<feature type="region of interest" description="Disordered" evidence="6">
    <location>
        <begin position="1"/>
        <end position="31"/>
    </location>
</feature>
<dbReference type="PRINTS" id="PR01035">
    <property type="entry name" value="TCRTETA"/>
</dbReference>
<feature type="transmembrane region" description="Helical" evidence="7">
    <location>
        <begin position="217"/>
        <end position="236"/>
    </location>
</feature>